<dbReference type="Proteomes" id="UP000249633">
    <property type="component" value="Unassembled WGS sequence"/>
</dbReference>
<dbReference type="Pfam" id="PF02566">
    <property type="entry name" value="OsmC"/>
    <property type="match status" value="1"/>
</dbReference>
<evidence type="ECO:0000313" key="1">
    <source>
        <dbReference type="EMBL" id="PZP30138.1"/>
    </source>
</evidence>
<comment type="caution">
    <text evidence="1">The sequence shown here is derived from an EMBL/GenBank/DDBJ whole genome shotgun (WGS) entry which is preliminary data.</text>
</comment>
<name>A0A2W5DH78_9BURK</name>
<gene>
    <name evidence="1" type="ORF">DI603_15365</name>
</gene>
<protein>
    <submittedName>
        <fullName evidence="1">Peroxiredoxin</fullName>
    </submittedName>
</protein>
<dbReference type="InterPro" id="IPR036102">
    <property type="entry name" value="OsmC/Ohrsf"/>
</dbReference>
<dbReference type="InterPro" id="IPR015946">
    <property type="entry name" value="KH_dom-like_a/b"/>
</dbReference>
<dbReference type="InterPro" id="IPR003718">
    <property type="entry name" value="OsmC/Ohr_fam"/>
</dbReference>
<organism evidence="1 2">
    <name type="scientific">Roseateles depolymerans</name>
    <dbReference type="NCBI Taxonomy" id="76731"/>
    <lineage>
        <taxon>Bacteria</taxon>
        <taxon>Pseudomonadati</taxon>
        <taxon>Pseudomonadota</taxon>
        <taxon>Betaproteobacteria</taxon>
        <taxon>Burkholderiales</taxon>
        <taxon>Sphaerotilaceae</taxon>
        <taxon>Roseateles</taxon>
    </lineage>
</organism>
<dbReference type="EMBL" id="QFOD01000015">
    <property type="protein sequence ID" value="PZP30138.1"/>
    <property type="molecule type" value="Genomic_DNA"/>
</dbReference>
<dbReference type="AlphaFoldDB" id="A0A2W5DH78"/>
<evidence type="ECO:0000313" key="2">
    <source>
        <dbReference type="Proteomes" id="UP000249633"/>
    </source>
</evidence>
<accession>A0A2W5DH78</accession>
<dbReference type="SUPFAM" id="SSF82784">
    <property type="entry name" value="OsmC-like"/>
    <property type="match status" value="1"/>
</dbReference>
<reference evidence="1 2" key="1">
    <citation type="submission" date="2017-08" db="EMBL/GenBank/DDBJ databases">
        <title>Infants hospitalized years apart are colonized by the same room-sourced microbial strains.</title>
        <authorList>
            <person name="Brooks B."/>
            <person name="Olm M.R."/>
            <person name="Firek B.A."/>
            <person name="Baker R."/>
            <person name="Thomas B.C."/>
            <person name="Morowitz M.J."/>
            <person name="Banfield J.F."/>
        </authorList>
    </citation>
    <scope>NUCLEOTIDE SEQUENCE [LARGE SCALE GENOMIC DNA]</scope>
    <source>
        <strain evidence="1">S2_012_000_R2_81</strain>
    </source>
</reference>
<dbReference type="Gene3D" id="3.30.300.20">
    <property type="match status" value="1"/>
</dbReference>
<proteinExistence type="predicted"/>
<sequence>MSAPEGSPSVVLTQRQDYQFEHHYEPELPVLLADEPPPLGTGLGPDPVELLASAVGNCLSASLLFAFRKYKQAPDPLRAEVRARVGRNERNRMRVQGLDVQLTLGVPAASLEHLDRVLDSFEDYCTVTQSITGSVPVALTVVDSTGAVLKG</sequence>